<dbReference type="RefSeq" id="WP_211312966.1">
    <property type="nucleotide sequence ID" value="NZ_BAAABL010000002.1"/>
</dbReference>
<dbReference type="AlphaFoldDB" id="A0AAV3S3M8"/>
<dbReference type="EMBL" id="BAAABL010000002">
    <property type="protein sequence ID" value="GAA0289673.1"/>
    <property type="molecule type" value="Genomic_DNA"/>
</dbReference>
<sequence length="71" mass="8420">MTLYNLRQELRTRWRRWRLLRAYSRVFTARTEMRAGFTFLIAACERAERDGSLSLDNGDVVRHWTEEGGAV</sequence>
<evidence type="ECO:0000313" key="1">
    <source>
        <dbReference type="EMBL" id="GAA0289673.1"/>
    </source>
</evidence>
<evidence type="ECO:0000313" key="2">
    <source>
        <dbReference type="Proteomes" id="UP001500837"/>
    </source>
</evidence>
<reference evidence="1 2" key="1">
    <citation type="journal article" date="2019" name="Int. J. Syst. Evol. Microbiol.">
        <title>The Global Catalogue of Microorganisms (GCM) 10K type strain sequencing project: providing services to taxonomists for standard genome sequencing and annotation.</title>
        <authorList>
            <consortium name="The Broad Institute Genomics Platform"/>
            <consortium name="The Broad Institute Genome Sequencing Center for Infectious Disease"/>
            <person name="Wu L."/>
            <person name="Ma J."/>
        </authorList>
    </citation>
    <scope>NUCLEOTIDE SEQUENCE [LARGE SCALE GENOMIC DNA]</scope>
    <source>
        <strain evidence="1 2">JCM 16330</strain>
    </source>
</reference>
<dbReference type="Proteomes" id="UP001500837">
    <property type="component" value="Unassembled WGS sequence"/>
</dbReference>
<protein>
    <submittedName>
        <fullName evidence="1">Uncharacterized protein</fullName>
    </submittedName>
</protein>
<organism evidence="1 2">
    <name type="scientific">Halarchaeum salinum</name>
    <dbReference type="NCBI Taxonomy" id="489912"/>
    <lineage>
        <taxon>Archaea</taxon>
        <taxon>Methanobacteriati</taxon>
        <taxon>Methanobacteriota</taxon>
        <taxon>Stenosarchaea group</taxon>
        <taxon>Halobacteria</taxon>
        <taxon>Halobacteriales</taxon>
        <taxon>Halobacteriaceae</taxon>
    </lineage>
</organism>
<proteinExistence type="predicted"/>
<keyword evidence="2" id="KW-1185">Reference proteome</keyword>
<comment type="caution">
    <text evidence="1">The sequence shown here is derived from an EMBL/GenBank/DDBJ whole genome shotgun (WGS) entry which is preliminary data.</text>
</comment>
<gene>
    <name evidence="1" type="ORF">GCM10009066_00250</name>
</gene>
<accession>A0AAV3S3M8</accession>
<name>A0AAV3S3M8_9EURY</name>